<feature type="transmembrane region" description="Helical" evidence="2">
    <location>
        <begin position="20"/>
        <end position="37"/>
    </location>
</feature>
<reference evidence="4" key="1">
    <citation type="journal article" date="2021" name="Sci. Adv.">
        <title>The American lobster genome reveals insights on longevity, neural, and immune adaptations.</title>
        <authorList>
            <person name="Polinski J.M."/>
            <person name="Zimin A.V."/>
            <person name="Clark K.F."/>
            <person name="Kohn A.B."/>
            <person name="Sadowski N."/>
            <person name="Timp W."/>
            <person name="Ptitsyn A."/>
            <person name="Khanna P."/>
            <person name="Romanova D.Y."/>
            <person name="Williams P."/>
            <person name="Greenwood S.J."/>
            <person name="Moroz L.L."/>
            <person name="Walt D.R."/>
            <person name="Bodnar A.G."/>
        </authorList>
    </citation>
    <scope>NUCLEOTIDE SEQUENCE</scope>
    <source>
        <strain evidence="4">GMGI-L3</strain>
    </source>
</reference>
<sequence>MQEMGSPHPFFTLPPDNTVYQMLVTIMLVTGVTLWGCKGQRGVVFVLLPFALFIYGSRFHTTASTDRWWLASPWMMRIMNSILMDDERVLEQPMVLAGLSQRLVDHSVKFIAHHAQDDRPFFLYHSFTHVHIPMFTAANMSGRSKHGRYGDNVEEMDDGVGRILNALTEHGLDQHTLIYFTSDHGGHLEARENGERVGGYNGRFKGGKCAGGTEGGIRVPGIYRWSGHIPAGVTDDTPISMLDLLPTTLHLTGLPPLSQLMPHLPQRELDGVSIGDLMTSRKQLPPRVLLHHCKGEIHALRIVQGNATYKMQLAGYKFKPGSTQCGWGLKTCCSCYDVINYSHEPTFQPPAGPLRRSPDSYQHY</sequence>
<dbReference type="InterPro" id="IPR050738">
    <property type="entry name" value="Sulfatase"/>
</dbReference>
<feature type="transmembrane region" description="Helical" evidence="2">
    <location>
        <begin position="42"/>
        <end position="60"/>
    </location>
</feature>
<dbReference type="PANTHER" id="PTHR42693">
    <property type="entry name" value="ARYLSULFATASE FAMILY MEMBER"/>
    <property type="match status" value="1"/>
</dbReference>
<dbReference type="EMBL" id="JAHLQT010032848">
    <property type="protein sequence ID" value="KAG7159688.1"/>
    <property type="molecule type" value="Genomic_DNA"/>
</dbReference>
<evidence type="ECO:0000256" key="2">
    <source>
        <dbReference type="SAM" id="Phobius"/>
    </source>
</evidence>
<evidence type="ECO:0000256" key="1">
    <source>
        <dbReference type="ARBA" id="ARBA00008779"/>
    </source>
</evidence>
<name>A0A8J5JRP4_HOMAM</name>
<dbReference type="GO" id="GO:0004065">
    <property type="term" value="F:arylsulfatase activity"/>
    <property type="evidence" value="ECO:0007669"/>
    <property type="project" value="TreeGrafter"/>
</dbReference>
<accession>A0A8J5JRP4</accession>
<dbReference type="AlphaFoldDB" id="A0A8J5JRP4"/>
<evidence type="ECO:0000313" key="5">
    <source>
        <dbReference type="Proteomes" id="UP000747542"/>
    </source>
</evidence>
<dbReference type="Pfam" id="PF00884">
    <property type="entry name" value="Sulfatase"/>
    <property type="match status" value="1"/>
</dbReference>
<protein>
    <submittedName>
        <fullName evidence="4">Steryl-sulfatase-like 3</fullName>
    </submittedName>
</protein>
<proteinExistence type="inferred from homology"/>
<dbReference type="OrthoDB" id="103349at2759"/>
<comment type="similarity">
    <text evidence="1">Belongs to the sulfatase family.</text>
</comment>
<keyword evidence="2" id="KW-1133">Transmembrane helix</keyword>
<dbReference type="InterPro" id="IPR000917">
    <property type="entry name" value="Sulfatase_N"/>
</dbReference>
<evidence type="ECO:0000259" key="3">
    <source>
        <dbReference type="Pfam" id="PF00884"/>
    </source>
</evidence>
<keyword evidence="5" id="KW-1185">Reference proteome</keyword>
<comment type="caution">
    <text evidence="4">The sequence shown here is derived from an EMBL/GenBank/DDBJ whole genome shotgun (WGS) entry which is preliminary data.</text>
</comment>
<dbReference type="Proteomes" id="UP000747542">
    <property type="component" value="Unassembled WGS sequence"/>
</dbReference>
<organism evidence="4 5">
    <name type="scientific">Homarus americanus</name>
    <name type="common">American lobster</name>
    <dbReference type="NCBI Taxonomy" id="6706"/>
    <lineage>
        <taxon>Eukaryota</taxon>
        <taxon>Metazoa</taxon>
        <taxon>Ecdysozoa</taxon>
        <taxon>Arthropoda</taxon>
        <taxon>Crustacea</taxon>
        <taxon>Multicrustacea</taxon>
        <taxon>Malacostraca</taxon>
        <taxon>Eumalacostraca</taxon>
        <taxon>Eucarida</taxon>
        <taxon>Decapoda</taxon>
        <taxon>Pleocyemata</taxon>
        <taxon>Astacidea</taxon>
        <taxon>Nephropoidea</taxon>
        <taxon>Nephropidae</taxon>
        <taxon>Homarus</taxon>
    </lineage>
</organism>
<keyword evidence="2" id="KW-0812">Transmembrane</keyword>
<keyword evidence="2" id="KW-0472">Membrane</keyword>
<gene>
    <name evidence="4" type="primary">STS-L3</name>
    <name evidence="4" type="ORF">Hamer_G022522</name>
</gene>
<dbReference type="PANTHER" id="PTHR42693:SF49">
    <property type="entry name" value="SULFATASE N-TERMINAL DOMAIN-CONTAINING PROTEIN"/>
    <property type="match status" value="1"/>
</dbReference>
<evidence type="ECO:0000313" key="4">
    <source>
        <dbReference type="EMBL" id="KAG7159688.1"/>
    </source>
</evidence>
<feature type="domain" description="Sulfatase N-terminal" evidence="3">
    <location>
        <begin position="97"/>
        <end position="253"/>
    </location>
</feature>